<evidence type="ECO:0000259" key="1">
    <source>
        <dbReference type="Pfam" id="PF01636"/>
    </source>
</evidence>
<keyword evidence="2" id="KW-0808">Transferase</keyword>
<dbReference type="GO" id="GO:0016740">
    <property type="term" value="F:transferase activity"/>
    <property type="evidence" value="ECO:0007669"/>
    <property type="project" value="UniProtKB-KW"/>
</dbReference>
<dbReference type="AlphaFoldDB" id="A0A1Q4VD92"/>
<dbReference type="Proteomes" id="UP000186455">
    <property type="component" value="Unassembled WGS sequence"/>
</dbReference>
<evidence type="ECO:0000313" key="2">
    <source>
        <dbReference type="EMBL" id="OKH95798.1"/>
    </source>
</evidence>
<feature type="domain" description="Aminoglycoside phosphotransferase" evidence="1">
    <location>
        <begin position="129"/>
        <end position="213"/>
    </location>
</feature>
<gene>
    <name evidence="2" type="ORF">AB852_03335</name>
</gene>
<dbReference type="SUPFAM" id="SSF56112">
    <property type="entry name" value="Protein kinase-like (PK-like)"/>
    <property type="match status" value="1"/>
</dbReference>
<dbReference type="Gene3D" id="3.90.1200.10">
    <property type="match status" value="1"/>
</dbReference>
<proteinExistence type="predicted"/>
<keyword evidence="3" id="KW-1185">Reference proteome</keyword>
<accession>A0A1Q4VD92</accession>
<dbReference type="RefSeq" id="WP_073783417.1">
    <property type="nucleotide sequence ID" value="NZ_LFBV01000001.1"/>
</dbReference>
<name>A0A1Q4VD92_9ACTN</name>
<dbReference type="InterPro" id="IPR011009">
    <property type="entry name" value="Kinase-like_dom_sf"/>
</dbReference>
<protein>
    <submittedName>
        <fullName evidence="2">Aminoglycoside phosphotransferase</fullName>
    </submittedName>
</protein>
<evidence type="ECO:0000313" key="3">
    <source>
        <dbReference type="Proteomes" id="UP000186455"/>
    </source>
</evidence>
<dbReference type="Pfam" id="PF01636">
    <property type="entry name" value="APH"/>
    <property type="match status" value="1"/>
</dbReference>
<dbReference type="EMBL" id="LFBV01000001">
    <property type="protein sequence ID" value="OKH95798.1"/>
    <property type="molecule type" value="Genomic_DNA"/>
</dbReference>
<sequence>MTERVEWDALPAEFRSAVEARTGPVIASASVTSGFNCTLAMDVRTRNSGRLFLKGVRLSDDAGMAGLLCEERVNSVVGGIGATVRYRVEAAGWLALAFIHIDGRHVDYSPETGDLGAVTRTMQRMQHLRTPAAPVPQLSDRFAGHLRPGEADMLHGTHLLHTDTNPHNILISNHDGHAYLVDWAMPALGPAWVDAAYTATWLMAFGQTPEDALAWLSGIPSWQQADRASVETFVKVTCRHWTARMGEKDAAGSNAEFRHLLDTPRPRAIRQT</sequence>
<dbReference type="InterPro" id="IPR002575">
    <property type="entry name" value="Aminoglycoside_PTrfase"/>
</dbReference>
<reference evidence="2 3" key="1">
    <citation type="submission" date="2015-06" db="EMBL/GenBank/DDBJ databases">
        <title>Cloning and characterization of the uncialamcin biosynthetic gene cluster.</title>
        <authorList>
            <person name="Yan X."/>
            <person name="Huang T."/>
            <person name="Ge H."/>
            <person name="Shen B."/>
        </authorList>
    </citation>
    <scope>NUCLEOTIDE SEQUENCE [LARGE SCALE GENOMIC DNA]</scope>
    <source>
        <strain evidence="2 3">DCA2648</strain>
    </source>
</reference>
<dbReference type="STRING" id="1048205.AB852_03335"/>
<organism evidence="2 3">
    <name type="scientific">Streptomyces uncialis</name>
    <dbReference type="NCBI Taxonomy" id="1048205"/>
    <lineage>
        <taxon>Bacteria</taxon>
        <taxon>Bacillati</taxon>
        <taxon>Actinomycetota</taxon>
        <taxon>Actinomycetes</taxon>
        <taxon>Kitasatosporales</taxon>
        <taxon>Streptomycetaceae</taxon>
        <taxon>Streptomyces</taxon>
    </lineage>
</organism>
<comment type="caution">
    <text evidence="2">The sequence shown here is derived from an EMBL/GenBank/DDBJ whole genome shotgun (WGS) entry which is preliminary data.</text>
</comment>